<evidence type="ECO:0000256" key="1">
    <source>
        <dbReference type="ARBA" id="ARBA00004328"/>
    </source>
</evidence>
<evidence type="ECO:0000256" key="2">
    <source>
        <dbReference type="ARBA" id="ARBA00009963"/>
    </source>
</evidence>
<dbReference type="InterPro" id="IPR016184">
    <property type="entry name" value="Capsid/spike_ssDNA_virus"/>
</dbReference>
<evidence type="ECO:0000256" key="3">
    <source>
        <dbReference type="ARBA" id="ARBA00022431"/>
    </source>
</evidence>
<sequence length="762" mass="87012">MKNIFSQTKDYVKQPKRNVFDLSFMNHSTFNFGTLYPVFCKEVLPGDSFSIDTTFALRFLPMAFPVQTKMTANLHFFYVRNRNLWDDWTKFIGHTGDSQFPYISQGPDFFKSGELADRLGIPTTRVGEFGQDFIINHKDLYYPNSPFSAYTFEYADVMTKTNWSQLLQPLPNPVGDYTVTTLTTFGVENYSLKHLPEAIGINLYNFDSSYLQKTFYIYFGKRDSFGNTTTIGRFSPVGMSYDPKNGNSGHWSLYFKPSDTQPIQFFNLIKGKVETYSSYQEFSSYIDSVLSGSDLDVFIFCDNDFQFFPSRSVPSVVPNQLFIDSVTFYTQTMYTGVQDLSDLPAATNPFSSQVVNNDGIKISALPFRAYESIYNAFYRNEMNDPFMIDGKPEYDKYLSTTSGGADSTPYVLHKRNWELDYLTSAVQSPQQGIAPLVGVSMQGDFTFSHKDSNGNIGYFTAKANLSSDNNTITGFTLSDKVELADVPFTDVTDVPDSVKRGTVYNLNQMALAGISINDFRNVNSLQRWLETNIRRGFKYKDQIMSHFGVDVEYKTLDMPEFIGGVSEPVYVNQVNQTVETESDPLGSYAGQASLIASSSHSVRHYCDEHGFIIGIMCIVPTPNYSQLLPKHYLKNNYLDYYFPEFAHIGMQPIDYREVCPVQMYAHKAADLLNTFGYQRPWYDYIQSVDEVHGLFRTNLRNFVLNRQFDTYPVLNKDFLQIDAEQLNDIFTVQDVSDKILGQIRFDVTAKRPIPKFGVPRLE</sequence>
<organism evidence="6">
    <name type="scientific">Sigmofec virus UA08Rod_4686</name>
    <dbReference type="NCBI Taxonomy" id="2929406"/>
    <lineage>
        <taxon>Viruses</taxon>
        <taxon>Monodnaviria</taxon>
        <taxon>Sangervirae</taxon>
        <taxon>Phixviricota</taxon>
        <taxon>Malgrandaviricetes</taxon>
        <taxon>Petitvirales</taxon>
        <taxon>Microviridae</taxon>
    </lineage>
</organism>
<proteinExistence type="inferred from homology"/>
<dbReference type="Gene3D" id="2.60.169.10">
    <property type="entry name" value="Microviridae F protein"/>
    <property type="match status" value="2"/>
</dbReference>
<dbReference type="Pfam" id="PF02305">
    <property type="entry name" value="Phage_F"/>
    <property type="match status" value="2"/>
</dbReference>
<accession>A0A976R5C7</accession>
<evidence type="ECO:0000256" key="4">
    <source>
        <dbReference type="ARBA" id="ARBA00022561"/>
    </source>
</evidence>
<evidence type="ECO:0000313" key="6">
    <source>
        <dbReference type="EMBL" id="UPW41261.1"/>
    </source>
</evidence>
<dbReference type="GO" id="GO:0039615">
    <property type="term" value="C:T=1 icosahedral viral capsid"/>
    <property type="evidence" value="ECO:0007669"/>
    <property type="project" value="UniProtKB-KW"/>
</dbReference>
<dbReference type="InterPro" id="IPR037002">
    <property type="entry name" value="Microviridae_protein_F_sf"/>
</dbReference>
<keyword evidence="5" id="KW-0946">Virion</keyword>
<dbReference type="InterPro" id="IPR003514">
    <property type="entry name" value="Microviridae_protein_F"/>
</dbReference>
<reference evidence="6" key="1">
    <citation type="submission" date="2022-02" db="EMBL/GenBank/DDBJ databases">
        <title>Towards deciphering the DNA virus diversity associated with rodent species in the families Cricetidae and Heteromyidae.</title>
        <authorList>
            <person name="Lund M."/>
            <person name="Larsen B.B."/>
            <person name="Gryseels S."/>
            <person name="Kraberger S."/>
            <person name="Rowsey D.M."/>
            <person name="Steger L."/>
            <person name="Yule K.M."/>
            <person name="Upham N.S."/>
            <person name="Worobey M."/>
            <person name="Van Doorslaer K."/>
            <person name="Varsani A."/>
        </authorList>
    </citation>
    <scope>NUCLEOTIDE SEQUENCE</scope>
    <source>
        <strain evidence="6">UA08Rod_4686</strain>
    </source>
</reference>
<name>A0A976R5C7_9VIRU</name>
<comment type="similarity">
    <text evidence="2">Belongs to the microviridae F protein family.</text>
</comment>
<dbReference type="GO" id="GO:0005198">
    <property type="term" value="F:structural molecule activity"/>
    <property type="evidence" value="ECO:0007669"/>
    <property type="project" value="InterPro"/>
</dbReference>
<dbReference type="EMBL" id="OM869565">
    <property type="protein sequence ID" value="UPW41261.1"/>
    <property type="molecule type" value="Genomic_DNA"/>
</dbReference>
<keyword evidence="3" id="KW-1140">T=1 icosahedral capsid protein</keyword>
<keyword evidence="4" id="KW-0167">Capsid protein</keyword>
<protein>
    <submittedName>
        <fullName evidence="6">Major capsid protein</fullName>
    </submittedName>
</protein>
<comment type="subcellular location">
    <subcellularLocation>
        <location evidence="1">Virion</location>
    </subcellularLocation>
</comment>
<evidence type="ECO:0000256" key="5">
    <source>
        <dbReference type="ARBA" id="ARBA00022844"/>
    </source>
</evidence>
<dbReference type="SUPFAM" id="SSF88645">
    <property type="entry name" value="ssDNA viruses"/>
    <property type="match status" value="2"/>
</dbReference>